<comment type="caution">
    <text evidence="2">The sequence shown here is derived from an EMBL/GenBank/DDBJ whole genome shotgun (WGS) entry which is preliminary data.</text>
</comment>
<sequence length="578" mass="64707">MLYLRSYSAFLLLLPFCIFIASTSFTFSHGSSQLHHPQPLRVQGVWRAGKWWVGSMEDKEVSCRRERGQLVSDTGCQKNSQERPFDGFSYYTGGGISVMAITGLSVGSRYGSLLLPTSNLLPFFSLQFLPYKHIVNLCGESVSYTAVPFFVLGGIWFVLFGLCLSLICLCYCCCRREPYGYSRTAYALSLILLILFTIAAIIGCVVLYTGQGKFHGSTTSTLGYVVDQAETTSENLKNVSEYLSAAKRIGIGSSFLPANVQTNIDHAETKINASATTLDTKTQKNSKDIQDLLDAVRLALIVLAAVMLLLVFLGFLFSILGLQCLVYFVVADTCVAMDEWVQNPTAHTALDDILPCVDNATAQETLLRTKDVTYQLVTVVNTVITNVSNINFAPNFVPLYFNQSGPLVPVLCNPFNADLTARQCSAGEVDLDNATQNTTNLSEYLFQAGVEQLCLSGICIWNMYHSWSTDPSYYNQMVAAVNVSYGLYHYGPYLVDLQDCTFVRQTFTVISDDHCPELRKYSKWIYTGLVMVSVAVMMSLIFWVIYARERRHRVYTKTHMLETTELHMKRRLHRDFLV</sequence>
<feature type="transmembrane region" description="Helical" evidence="1">
    <location>
        <begin position="186"/>
        <end position="208"/>
    </location>
</feature>
<gene>
    <name evidence="2" type="ORF">CK203_020125</name>
</gene>
<evidence type="ECO:0008006" key="4">
    <source>
        <dbReference type="Google" id="ProtNLM"/>
    </source>
</evidence>
<dbReference type="PANTHER" id="PTHR31414">
    <property type="entry name" value="TRANSMEMBRANE PROTEIN DDB_G0292058"/>
    <property type="match status" value="1"/>
</dbReference>
<name>A0A438J8B1_VITVI</name>
<feature type="transmembrane region" description="Helical" evidence="1">
    <location>
        <begin position="298"/>
        <end position="330"/>
    </location>
</feature>
<keyword evidence="1" id="KW-1133">Transmembrane helix</keyword>
<proteinExistence type="predicted"/>
<evidence type="ECO:0000313" key="2">
    <source>
        <dbReference type="EMBL" id="RVX05202.1"/>
    </source>
</evidence>
<dbReference type="PANTHER" id="PTHR31414:SF15">
    <property type="entry name" value="PLASMA MEMBRANE FUSION PROTEIN"/>
    <property type="match status" value="1"/>
</dbReference>
<accession>A0A438J8B1</accession>
<dbReference type="InterPro" id="IPR040283">
    <property type="entry name" value="DDB_G0292058-like"/>
</dbReference>
<feature type="transmembrane region" description="Helical" evidence="1">
    <location>
        <begin position="113"/>
        <end position="129"/>
    </location>
</feature>
<dbReference type="Proteomes" id="UP000288805">
    <property type="component" value="Unassembled WGS sequence"/>
</dbReference>
<feature type="transmembrane region" description="Helical" evidence="1">
    <location>
        <begin position="524"/>
        <end position="546"/>
    </location>
</feature>
<feature type="transmembrane region" description="Helical" evidence="1">
    <location>
        <begin position="149"/>
        <end position="174"/>
    </location>
</feature>
<dbReference type="EMBL" id="QGNW01000057">
    <property type="protein sequence ID" value="RVX05202.1"/>
    <property type="molecule type" value="Genomic_DNA"/>
</dbReference>
<evidence type="ECO:0000256" key="1">
    <source>
        <dbReference type="SAM" id="Phobius"/>
    </source>
</evidence>
<feature type="transmembrane region" description="Helical" evidence="1">
    <location>
        <begin position="88"/>
        <end position="106"/>
    </location>
</feature>
<organism evidence="2 3">
    <name type="scientific">Vitis vinifera</name>
    <name type="common">Grape</name>
    <dbReference type="NCBI Taxonomy" id="29760"/>
    <lineage>
        <taxon>Eukaryota</taxon>
        <taxon>Viridiplantae</taxon>
        <taxon>Streptophyta</taxon>
        <taxon>Embryophyta</taxon>
        <taxon>Tracheophyta</taxon>
        <taxon>Spermatophyta</taxon>
        <taxon>Magnoliopsida</taxon>
        <taxon>eudicotyledons</taxon>
        <taxon>Gunneridae</taxon>
        <taxon>Pentapetalae</taxon>
        <taxon>rosids</taxon>
        <taxon>Vitales</taxon>
        <taxon>Vitaceae</taxon>
        <taxon>Viteae</taxon>
        <taxon>Vitis</taxon>
    </lineage>
</organism>
<keyword evidence="1" id="KW-0812">Transmembrane</keyword>
<protein>
    <recommendedName>
        <fullName evidence="4">Transmembrane protein</fullName>
    </recommendedName>
</protein>
<evidence type="ECO:0000313" key="3">
    <source>
        <dbReference type="Proteomes" id="UP000288805"/>
    </source>
</evidence>
<reference evidence="2 3" key="1">
    <citation type="journal article" date="2018" name="PLoS Genet.">
        <title>Population sequencing reveals clonal diversity and ancestral inbreeding in the grapevine cultivar Chardonnay.</title>
        <authorList>
            <person name="Roach M.J."/>
            <person name="Johnson D.L."/>
            <person name="Bohlmann J."/>
            <person name="van Vuuren H.J."/>
            <person name="Jones S.J."/>
            <person name="Pretorius I.S."/>
            <person name="Schmidt S.A."/>
            <person name="Borneman A.R."/>
        </authorList>
    </citation>
    <scope>NUCLEOTIDE SEQUENCE [LARGE SCALE GENOMIC DNA]</scope>
    <source>
        <strain evidence="3">cv. Chardonnay</strain>
        <tissue evidence="2">Leaf</tissue>
    </source>
</reference>
<dbReference type="AlphaFoldDB" id="A0A438J8B1"/>
<keyword evidence="1" id="KW-0472">Membrane</keyword>